<dbReference type="GeneID" id="105426959"/>
<keyword evidence="1" id="KW-0732">Signal</keyword>
<dbReference type="OrthoDB" id="7611138at2759"/>
<dbReference type="Proteomes" id="UP000504615">
    <property type="component" value="Unplaced"/>
</dbReference>
<protein>
    <submittedName>
        <fullName evidence="3">Uncharacterized protein LOC105426959 isoform X1</fullName>
    </submittedName>
</protein>
<keyword evidence="2" id="KW-1185">Reference proteome</keyword>
<evidence type="ECO:0000256" key="1">
    <source>
        <dbReference type="SAM" id="SignalP"/>
    </source>
</evidence>
<accession>A0A6I9W5E6</accession>
<feature type="signal peptide" evidence="1">
    <location>
        <begin position="1"/>
        <end position="25"/>
    </location>
</feature>
<dbReference type="RefSeq" id="XP_011636720.1">
    <property type="nucleotide sequence ID" value="XM_011638418.2"/>
</dbReference>
<proteinExistence type="predicted"/>
<feature type="chain" id="PRO_5026879298" evidence="1">
    <location>
        <begin position="26"/>
        <end position="137"/>
    </location>
</feature>
<dbReference type="KEGG" id="pbar:105426959"/>
<organism evidence="2 3">
    <name type="scientific">Pogonomyrmex barbatus</name>
    <name type="common">red harvester ant</name>
    <dbReference type="NCBI Taxonomy" id="144034"/>
    <lineage>
        <taxon>Eukaryota</taxon>
        <taxon>Metazoa</taxon>
        <taxon>Ecdysozoa</taxon>
        <taxon>Arthropoda</taxon>
        <taxon>Hexapoda</taxon>
        <taxon>Insecta</taxon>
        <taxon>Pterygota</taxon>
        <taxon>Neoptera</taxon>
        <taxon>Endopterygota</taxon>
        <taxon>Hymenoptera</taxon>
        <taxon>Apocrita</taxon>
        <taxon>Aculeata</taxon>
        <taxon>Formicoidea</taxon>
        <taxon>Formicidae</taxon>
        <taxon>Myrmicinae</taxon>
        <taxon>Pogonomyrmex</taxon>
    </lineage>
</organism>
<dbReference type="AlphaFoldDB" id="A0A6I9W5E6"/>
<reference evidence="3" key="1">
    <citation type="submission" date="2025-08" db="UniProtKB">
        <authorList>
            <consortium name="RefSeq"/>
        </authorList>
    </citation>
    <scope>IDENTIFICATION</scope>
</reference>
<sequence length="137" mass="15980">MRPLYIIFALLLSAIIIALPIFVMGVEDTACNCEHCDEERVIGLEEEMTTTTTSMYKEEDDNDGNRTICARSRDFNDRTFPSVCYMLCYNRCTRYRMMAVQENDVKKYIMIAYRPMSTTEQMLCFSIIKILHIHSTT</sequence>
<gene>
    <name evidence="3" type="primary">LOC105426959</name>
</gene>
<evidence type="ECO:0000313" key="3">
    <source>
        <dbReference type="RefSeq" id="XP_011636720.1"/>
    </source>
</evidence>
<name>A0A6I9W5E6_9HYME</name>
<evidence type="ECO:0000313" key="2">
    <source>
        <dbReference type="Proteomes" id="UP000504615"/>
    </source>
</evidence>